<dbReference type="GO" id="GO:0005737">
    <property type="term" value="C:cytoplasm"/>
    <property type="evidence" value="ECO:0007669"/>
    <property type="project" value="InterPro"/>
</dbReference>
<dbReference type="Gene3D" id="3.90.80.10">
    <property type="entry name" value="Inorganic pyrophosphatase"/>
    <property type="match status" value="1"/>
</dbReference>
<evidence type="ECO:0000313" key="1">
    <source>
        <dbReference type="EMBL" id="SDY58052.1"/>
    </source>
</evidence>
<dbReference type="EMBL" id="FNOK01000029">
    <property type="protein sequence ID" value="SDY58052.1"/>
    <property type="molecule type" value="Genomic_DNA"/>
</dbReference>
<name>A0A1H3L0T7_9PSEU</name>
<sequence>MRFFAALADLVRHGEIVVDRPRGRPHPRIPDVVYPLDYGYLAGTIGGDGGGIDVFVGSAAGAGVVGVLLTADLAKRDAEIKVLVDCSPEEVEIAREFVTGVLGIGGHLVRPGEP</sequence>
<dbReference type="OrthoDB" id="9798247at2"/>
<keyword evidence="2" id="KW-1185">Reference proteome</keyword>
<proteinExistence type="predicted"/>
<dbReference type="GO" id="GO:0000287">
    <property type="term" value="F:magnesium ion binding"/>
    <property type="evidence" value="ECO:0007669"/>
    <property type="project" value="InterPro"/>
</dbReference>
<dbReference type="GO" id="GO:0006796">
    <property type="term" value="P:phosphate-containing compound metabolic process"/>
    <property type="evidence" value="ECO:0007669"/>
    <property type="project" value="InterPro"/>
</dbReference>
<dbReference type="GO" id="GO:0004427">
    <property type="term" value="F:inorganic diphosphate phosphatase activity"/>
    <property type="evidence" value="ECO:0007669"/>
    <property type="project" value="InterPro"/>
</dbReference>
<dbReference type="Proteomes" id="UP000199529">
    <property type="component" value="Unassembled WGS sequence"/>
</dbReference>
<protein>
    <submittedName>
        <fullName evidence="1">Inorganic pyrophosphatase</fullName>
    </submittedName>
</protein>
<dbReference type="SUPFAM" id="SSF50324">
    <property type="entry name" value="Inorganic pyrophosphatase"/>
    <property type="match status" value="1"/>
</dbReference>
<dbReference type="STRING" id="418495.SAMN05216215_1029107"/>
<accession>A0A1H3L0T7</accession>
<reference evidence="2" key="1">
    <citation type="submission" date="2016-10" db="EMBL/GenBank/DDBJ databases">
        <authorList>
            <person name="Varghese N."/>
            <person name="Submissions S."/>
        </authorList>
    </citation>
    <scope>NUCLEOTIDE SEQUENCE [LARGE SCALE GENOMIC DNA]</scope>
    <source>
        <strain evidence="2">CGMCC 4.3530</strain>
    </source>
</reference>
<gene>
    <name evidence="1" type="ORF">SAMN05216215_1029107</name>
</gene>
<dbReference type="AlphaFoldDB" id="A0A1H3L0T7"/>
<organism evidence="1 2">
    <name type="scientific">Saccharopolyspora shandongensis</name>
    <dbReference type="NCBI Taxonomy" id="418495"/>
    <lineage>
        <taxon>Bacteria</taxon>
        <taxon>Bacillati</taxon>
        <taxon>Actinomycetota</taxon>
        <taxon>Actinomycetes</taxon>
        <taxon>Pseudonocardiales</taxon>
        <taxon>Pseudonocardiaceae</taxon>
        <taxon>Saccharopolyspora</taxon>
    </lineage>
</organism>
<evidence type="ECO:0000313" key="2">
    <source>
        <dbReference type="Proteomes" id="UP000199529"/>
    </source>
</evidence>
<dbReference type="InterPro" id="IPR036649">
    <property type="entry name" value="Pyrophosphatase_sf"/>
</dbReference>